<dbReference type="SUPFAM" id="SSF51261">
    <property type="entry name" value="Duplicated hybrid motif"/>
    <property type="match status" value="1"/>
</dbReference>
<dbReference type="InterPro" id="IPR050570">
    <property type="entry name" value="Cell_wall_metabolism_enzyme"/>
</dbReference>
<feature type="transmembrane region" description="Helical" evidence="1">
    <location>
        <begin position="26"/>
        <end position="45"/>
    </location>
</feature>
<feature type="domain" description="M23ase beta-sheet core" evidence="2">
    <location>
        <begin position="207"/>
        <end position="301"/>
    </location>
</feature>
<organism evidence="3 4">
    <name type="scientific">Rhodanobacter denitrificans</name>
    <dbReference type="NCBI Taxonomy" id="666685"/>
    <lineage>
        <taxon>Bacteria</taxon>
        <taxon>Pseudomonadati</taxon>
        <taxon>Pseudomonadota</taxon>
        <taxon>Gammaproteobacteria</taxon>
        <taxon>Lysobacterales</taxon>
        <taxon>Rhodanobacteraceae</taxon>
        <taxon>Rhodanobacter</taxon>
    </lineage>
</organism>
<dbReference type="InterPro" id="IPR011055">
    <property type="entry name" value="Dup_hybrid_motif"/>
</dbReference>
<protein>
    <submittedName>
        <fullName evidence="3">Peptidase M23</fullName>
    </submittedName>
</protein>
<sequence length="313" mass="33115">MNIIILGKAGATSRNIDLSTRRGRTVCVALAVAGVVLFLGCGFALGRVSVDAGGQALGEIGQMRQIIAAQREALEEVARNSGRDLDALALQLGQLQAQATRLNALGERLTQVGKLDDGEFDFAAAPALGGPEEAPLLATAASPINAGIESLKAEFERQEAQLAMIENMLLDRKIDNALLPTGWPVNSGYIVSGFGTRADPITGHRASHLGIDFDVPYGSDIMAVAEGVVTYSGQRSGYGNVVEIDHGNGYMTRYAHNSRNLVEAGTRVHIGDVVAKVGSTGRSTGPHCHFEVWLNGRPVNPSVYVRSTRASRV</sequence>
<comment type="caution">
    <text evidence="3">The sequence shown here is derived from an EMBL/GenBank/DDBJ whole genome shotgun (WGS) entry which is preliminary data.</text>
</comment>
<proteinExistence type="predicted"/>
<dbReference type="CDD" id="cd12797">
    <property type="entry name" value="M23_peptidase"/>
    <property type="match status" value="1"/>
</dbReference>
<evidence type="ECO:0000256" key="1">
    <source>
        <dbReference type="SAM" id="Phobius"/>
    </source>
</evidence>
<evidence type="ECO:0000313" key="4">
    <source>
        <dbReference type="Proteomes" id="UP000249046"/>
    </source>
</evidence>
<dbReference type="InterPro" id="IPR016047">
    <property type="entry name" value="M23ase_b-sheet_dom"/>
</dbReference>
<dbReference type="Pfam" id="PF01551">
    <property type="entry name" value="Peptidase_M23"/>
    <property type="match status" value="1"/>
</dbReference>
<dbReference type="FunFam" id="2.70.70.10:FF:000006">
    <property type="entry name" value="M23 family peptidase"/>
    <property type="match status" value="1"/>
</dbReference>
<dbReference type="PANTHER" id="PTHR21666:SF291">
    <property type="entry name" value="STAGE II SPORULATION PROTEIN Q"/>
    <property type="match status" value="1"/>
</dbReference>
<keyword evidence="1" id="KW-0812">Transmembrane</keyword>
<dbReference type="EMBL" id="QFPO01000005">
    <property type="protein sequence ID" value="PZQ16375.1"/>
    <property type="molecule type" value="Genomic_DNA"/>
</dbReference>
<accession>A0A2W5KN69</accession>
<dbReference type="Gene3D" id="2.70.70.10">
    <property type="entry name" value="Glucose Permease (Domain IIA)"/>
    <property type="match status" value="1"/>
</dbReference>
<dbReference type="GO" id="GO:0004222">
    <property type="term" value="F:metalloendopeptidase activity"/>
    <property type="evidence" value="ECO:0007669"/>
    <property type="project" value="TreeGrafter"/>
</dbReference>
<dbReference type="Proteomes" id="UP000249046">
    <property type="component" value="Unassembled WGS sequence"/>
</dbReference>
<dbReference type="PANTHER" id="PTHR21666">
    <property type="entry name" value="PEPTIDASE-RELATED"/>
    <property type="match status" value="1"/>
</dbReference>
<keyword evidence="1" id="KW-0472">Membrane</keyword>
<name>A0A2W5KN69_9GAMM</name>
<reference evidence="3 4" key="1">
    <citation type="submission" date="2017-08" db="EMBL/GenBank/DDBJ databases">
        <title>Infants hospitalized years apart are colonized by the same room-sourced microbial strains.</title>
        <authorList>
            <person name="Brooks B."/>
            <person name="Olm M.R."/>
            <person name="Firek B.A."/>
            <person name="Baker R."/>
            <person name="Thomas B.C."/>
            <person name="Morowitz M.J."/>
            <person name="Banfield J.F."/>
        </authorList>
    </citation>
    <scope>NUCLEOTIDE SEQUENCE [LARGE SCALE GENOMIC DNA]</scope>
    <source>
        <strain evidence="3">S2_005_003_R2_42</strain>
    </source>
</reference>
<evidence type="ECO:0000313" key="3">
    <source>
        <dbReference type="EMBL" id="PZQ16375.1"/>
    </source>
</evidence>
<gene>
    <name evidence="3" type="ORF">DI564_06995</name>
</gene>
<evidence type="ECO:0000259" key="2">
    <source>
        <dbReference type="Pfam" id="PF01551"/>
    </source>
</evidence>
<keyword evidence="1" id="KW-1133">Transmembrane helix</keyword>
<dbReference type="AlphaFoldDB" id="A0A2W5KN69"/>